<keyword evidence="1" id="KW-0464">Manganese</keyword>
<dbReference type="InterPro" id="IPR036457">
    <property type="entry name" value="PPM-type-like_dom_sf"/>
</dbReference>
<name>A0A067L8F7_JATCU</name>
<gene>
    <name evidence="3" type="ORF">JCGZ_24764</name>
</gene>
<dbReference type="SMART" id="SM00331">
    <property type="entry name" value="PP2C_SIG"/>
    <property type="match status" value="1"/>
</dbReference>
<evidence type="ECO:0000313" key="4">
    <source>
        <dbReference type="Proteomes" id="UP000027138"/>
    </source>
</evidence>
<dbReference type="PANTHER" id="PTHR12320">
    <property type="entry name" value="PROTEIN PHOSPHATASE 2C"/>
    <property type="match status" value="1"/>
</dbReference>
<keyword evidence="1" id="KW-0479">Metal-binding</keyword>
<comment type="similarity">
    <text evidence="1">Belongs to the PP2C family.</text>
</comment>
<evidence type="ECO:0000313" key="3">
    <source>
        <dbReference type="EMBL" id="KDP40765.1"/>
    </source>
</evidence>
<dbReference type="InterPro" id="IPR039123">
    <property type="entry name" value="PPTC7"/>
</dbReference>
<proteinExistence type="inferred from homology"/>
<keyword evidence="1" id="KW-0460">Magnesium</keyword>
<comment type="catalytic activity">
    <reaction evidence="1">
        <text>O-phospho-L-threonyl-[protein] + H2O = L-threonyl-[protein] + phosphate</text>
        <dbReference type="Rhea" id="RHEA:47004"/>
        <dbReference type="Rhea" id="RHEA-COMP:11060"/>
        <dbReference type="Rhea" id="RHEA-COMP:11605"/>
        <dbReference type="ChEBI" id="CHEBI:15377"/>
        <dbReference type="ChEBI" id="CHEBI:30013"/>
        <dbReference type="ChEBI" id="CHEBI:43474"/>
        <dbReference type="ChEBI" id="CHEBI:61977"/>
        <dbReference type="EC" id="3.1.3.16"/>
    </reaction>
</comment>
<feature type="domain" description="PPM-type phosphatase" evidence="2">
    <location>
        <begin position="42"/>
        <end position="279"/>
    </location>
</feature>
<protein>
    <recommendedName>
        <fullName evidence="1">Protein phosphatase</fullName>
        <ecNumber evidence="1">3.1.3.16</ecNumber>
    </recommendedName>
</protein>
<dbReference type="GO" id="GO:0046872">
    <property type="term" value="F:metal ion binding"/>
    <property type="evidence" value="ECO:0007669"/>
    <property type="project" value="UniProtKB-UniRule"/>
</dbReference>
<dbReference type="Proteomes" id="UP000027138">
    <property type="component" value="Unassembled WGS sequence"/>
</dbReference>
<dbReference type="PROSITE" id="PS51746">
    <property type="entry name" value="PPM_2"/>
    <property type="match status" value="1"/>
</dbReference>
<dbReference type="SMART" id="SM00332">
    <property type="entry name" value="PP2Cc"/>
    <property type="match status" value="1"/>
</dbReference>
<sequence>MTVVKRRRVEGRLELTIVTQSDTADAYFHKKPKKRLRMNAGAFYIAKDNQERPEGEDSHFICKEKQTIGVADGVGGWERKGIDAGEYARQLMANSAIALQHEHKGSVNPGRVLEEAYLNTSVQGSSTACIITLSTNNCLHYVNLGDSGFMLFRDKKYIYKSPVQQHEFNRPYQLGTCSSDMPCIAYEEKIGVQAGDIVVVGSDGLLDNIYPYEIIKILEQTDGDNETSVEDLAWAIGDCALFNSIDEDYHSPFARDAQRAGYLHTGGKYDDITAIVCQIE</sequence>
<keyword evidence="4" id="KW-1185">Reference proteome</keyword>
<dbReference type="AlphaFoldDB" id="A0A067L8F7"/>
<dbReference type="OrthoDB" id="60843at2759"/>
<evidence type="ECO:0000259" key="2">
    <source>
        <dbReference type="PROSITE" id="PS51746"/>
    </source>
</evidence>
<dbReference type="InterPro" id="IPR001932">
    <property type="entry name" value="PPM-type_phosphatase-like_dom"/>
</dbReference>
<dbReference type="Gene3D" id="3.60.40.10">
    <property type="entry name" value="PPM-type phosphatase domain"/>
    <property type="match status" value="2"/>
</dbReference>
<dbReference type="SUPFAM" id="SSF81606">
    <property type="entry name" value="PP2C-like"/>
    <property type="match status" value="1"/>
</dbReference>
<accession>A0A067L8F7</accession>
<keyword evidence="1" id="KW-0378">Hydrolase</keyword>
<comment type="cofactor">
    <cofactor evidence="1">
        <name>Mn(2+)</name>
        <dbReference type="ChEBI" id="CHEBI:29035"/>
    </cofactor>
</comment>
<dbReference type="EMBL" id="KK914327">
    <property type="protein sequence ID" value="KDP40765.1"/>
    <property type="molecule type" value="Genomic_DNA"/>
</dbReference>
<organism evidence="3 4">
    <name type="scientific">Jatropha curcas</name>
    <name type="common">Barbados nut</name>
    <dbReference type="NCBI Taxonomy" id="180498"/>
    <lineage>
        <taxon>Eukaryota</taxon>
        <taxon>Viridiplantae</taxon>
        <taxon>Streptophyta</taxon>
        <taxon>Embryophyta</taxon>
        <taxon>Tracheophyta</taxon>
        <taxon>Spermatophyta</taxon>
        <taxon>Magnoliopsida</taxon>
        <taxon>eudicotyledons</taxon>
        <taxon>Gunneridae</taxon>
        <taxon>Pentapetalae</taxon>
        <taxon>rosids</taxon>
        <taxon>fabids</taxon>
        <taxon>Malpighiales</taxon>
        <taxon>Euphorbiaceae</taxon>
        <taxon>Crotonoideae</taxon>
        <taxon>Jatropheae</taxon>
        <taxon>Jatropha</taxon>
    </lineage>
</organism>
<comment type="cofactor">
    <cofactor evidence="1">
        <name>Mg(2+)</name>
        <dbReference type="ChEBI" id="CHEBI:18420"/>
    </cofactor>
</comment>
<evidence type="ECO:0000256" key="1">
    <source>
        <dbReference type="RuleBase" id="RU366020"/>
    </source>
</evidence>
<dbReference type="EC" id="3.1.3.16" evidence="1"/>
<dbReference type="GO" id="GO:0004722">
    <property type="term" value="F:protein serine/threonine phosphatase activity"/>
    <property type="evidence" value="ECO:0007669"/>
    <property type="project" value="UniProtKB-EC"/>
</dbReference>
<dbReference type="PANTHER" id="PTHR12320:SF14">
    <property type="entry name" value="PROTEIN PHOSPHATASE"/>
    <property type="match status" value="1"/>
</dbReference>
<keyword evidence="1" id="KW-0904">Protein phosphatase</keyword>
<comment type="catalytic activity">
    <reaction evidence="1">
        <text>O-phospho-L-seryl-[protein] + H2O = L-seryl-[protein] + phosphate</text>
        <dbReference type="Rhea" id="RHEA:20629"/>
        <dbReference type="Rhea" id="RHEA-COMP:9863"/>
        <dbReference type="Rhea" id="RHEA-COMP:11604"/>
        <dbReference type="ChEBI" id="CHEBI:15377"/>
        <dbReference type="ChEBI" id="CHEBI:29999"/>
        <dbReference type="ChEBI" id="CHEBI:43474"/>
        <dbReference type="ChEBI" id="CHEBI:83421"/>
        <dbReference type="EC" id="3.1.3.16"/>
    </reaction>
</comment>
<reference evidence="3 4" key="1">
    <citation type="journal article" date="2014" name="PLoS ONE">
        <title>Global Analysis of Gene Expression Profiles in Physic Nut (Jatropha curcas L.) Seedlings Exposed to Salt Stress.</title>
        <authorList>
            <person name="Zhang L."/>
            <person name="Zhang C."/>
            <person name="Wu P."/>
            <person name="Chen Y."/>
            <person name="Li M."/>
            <person name="Jiang H."/>
            <person name="Wu G."/>
        </authorList>
    </citation>
    <scope>NUCLEOTIDE SEQUENCE [LARGE SCALE GENOMIC DNA]</scope>
    <source>
        <strain evidence="4">cv. GZQX0401</strain>
        <tissue evidence="3">Young leaves</tissue>
    </source>
</reference>